<evidence type="ECO:0000256" key="3">
    <source>
        <dbReference type="ARBA" id="ARBA00022946"/>
    </source>
</evidence>
<evidence type="ECO:0000256" key="1">
    <source>
        <dbReference type="ARBA" id="ARBA00010371"/>
    </source>
</evidence>
<evidence type="ECO:0000256" key="4">
    <source>
        <dbReference type="ARBA" id="ARBA00023002"/>
    </source>
</evidence>
<comment type="similarity">
    <text evidence="1">Belongs to the zinc-containing alcohol dehydrogenase family. Quinone oxidoreductase subfamily.</text>
</comment>
<dbReference type="PANTHER" id="PTHR43981:SF2">
    <property type="entry name" value="ENOYL-[ACYL-CARRIER-PROTEIN] REDUCTASE, MITOCHONDRIAL"/>
    <property type="match status" value="1"/>
</dbReference>
<dbReference type="Gene3D" id="3.90.180.10">
    <property type="entry name" value="Medium-chain alcohol dehydrogenases, catalytic domain"/>
    <property type="match status" value="1"/>
</dbReference>
<evidence type="ECO:0000256" key="2">
    <source>
        <dbReference type="ARBA" id="ARBA00022857"/>
    </source>
</evidence>
<dbReference type="InterPro" id="IPR036291">
    <property type="entry name" value="NAD(P)-bd_dom_sf"/>
</dbReference>
<dbReference type="OrthoDB" id="9805883at2"/>
<keyword evidence="7" id="KW-1185">Reference proteome</keyword>
<feature type="domain" description="Alcohol dehydrogenase-like N-terminal" evidence="5">
    <location>
        <begin position="2"/>
        <end position="53"/>
    </location>
</feature>
<dbReference type="InterPro" id="IPR051034">
    <property type="entry name" value="Mito_Enoyl-ACP_Reductase"/>
</dbReference>
<name>A0A327JD43_9HYPH</name>
<sequence>MRYAPVNPSDLIPISGAYSHRIALPAVAGYEGVGRVIEAAPGFSHMVGKRVLPLRGEGTWQTLVDCAGGDAVEVPDAVPDVIAARAYINPLAAFTMLRLWPVRGRTVLLSGAGSSCADYLGHWALRQGAESVIGIYRSKSRVPRMRALGIVPVSMDDGPRVAEAAGKADVTFDALGGPVASRILGLMPNGSTFVGYGLLTREPVLPPDEPQASFCRFHMRDHLVSAASGGMADAFAGIWPLLAGMELPQARIFPARQWRQAIAEAGRPGAQKPILDFSDCA</sequence>
<keyword evidence="4" id="KW-0560">Oxidoreductase</keyword>
<organism evidence="6 7">
    <name type="scientific">Rhodobium orientis</name>
    <dbReference type="NCBI Taxonomy" id="34017"/>
    <lineage>
        <taxon>Bacteria</taxon>
        <taxon>Pseudomonadati</taxon>
        <taxon>Pseudomonadota</taxon>
        <taxon>Alphaproteobacteria</taxon>
        <taxon>Hyphomicrobiales</taxon>
        <taxon>Rhodobiaceae</taxon>
        <taxon>Rhodobium</taxon>
    </lineage>
</organism>
<evidence type="ECO:0000313" key="7">
    <source>
        <dbReference type="Proteomes" id="UP000249299"/>
    </source>
</evidence>
<dbReference type="SUPFAM" id="SSF51735">
    <property type="entry name" value="NAD(P)-binding Rossmann-fold domains"/>
    <property type="match status" value="1"/>
</dbReference>
<keyword evidence="2" id="KW-0521">NADP</keyword>
<dbReference type="EMBL" id="NPEV01000084">
    <property type="protein sequence ID" value="RAI24132.1"/>
    <property type="molecule type" value="Genomic_DNA"/>
</dbReference>
<evidence type="ECO:0000259" key="5">
    <source>
        <dbReference type="Pfam" id="PF08240"/>
    </source>
</evidence>
<dbReference type="GO" id="GO:0006631">
    <property type="term" value="P:fatty acid metabolic process"/>
    <property type="evidence" value="ECO:0007669"/>
    <property type="project" value="TreeGrafter"/>
</dbReference>
<accession>A0A327JD43</accession>
<dbReference type="Proteomes" id="UP000249299">
    <property type="component" value="Unassembled WGS sequence"/>
</dbReference>
<gene>
    <name evidence="6" type="ORF">CH339_22720</name>
</gene>
<dbReference type="InterPro" id="IPR013154">
    <property type="entry name" value="ADH-like_N"/>
</dbReference>
<dbReference type="PANTHER" id="PTHR43981">
    <property type="entry name" value="ENOYL-[ACYL-CARRIER-PROTEIN] REDUCTASE, MITOCHONDRIAL"/>
    <property type="match status" value="1"/>
</dbReference>
<dbReference type="AlphaFoldDB" id="A0A327JD43"/>
<evidence type="ECO:0000313" key="6">
    <source>
        <dbReference type="EMBL" id="RAI24132.1"/>
    </source>
</evidence>
<dbReference type="SUPFAM" id="SSF50129">
    <property type="entry name" value="GroES-like"/>
    <property type="match status" value="1"/>
</dbReference>
<dbReference type="Gene3D" id="3.40.50.720">
    <property type="entry name" value="NAD(P)-binding Rossmann-like Domain"/>
    <property type="match status" value="1"/>
</dbReference>
<comment type="caution">
    <text evidence="6">The sequence shown here is derived from an EMBL/GenBank/DDBJ whole genome shotgun (WGS) entry which is preliminary data.</text>
</comment>
<keyword evidence="3" id="KW-0809">Transit peptide</keyword>
<proteinExistence type="inferred from homology"/>
<dbReference type="GO" id="GO:0016491">
    <property type="term" value="F:oxidoreductase activity"/>
    <property type="evidence" value="ECO:0007669"/>
    <property type="project" value="UniProtKB-KW"/>
</dbReference>
<dbReference type="Pfam" id="PF08240">
    <property type="entry name" value="ADH_N"/>
    <property type="match status" value="1"/>
</dbReference>
<dbReference type="InterPro" id="IPR011032">
    <property type="entry name" value="GroES-like_sf"/>
</dbReference>
<protein>
    <submittedName>
        <fullName evidence="6">Alcohol dehydrogenase</fullName>
    </submittedName>
</protein>
<reference evidence="6 7" key="1">
    <citation type="submission" date="2017-07" db="EMBL/GenBank/DDBJ databases">
        <title>Draft Genome Sequences of Select Purple Nonsulfur Bacteria.</title>
        <authorList>
            <person name="Lasarre B."/>
            <person name="Mckinlay J.B."/>
        </authorList>
    </citation>
    <scope>NUCLEOTIDE SEQUENCE [LARGE SCALE GENOMIC DNA]</scope>
    <source>
        <strain evidence="6 7">DSM 11290</strain>
    </source>
</reference>